<dbReference type="AlphaFoldDB" id="A0AAQ3QEF1"/>
<dbReference type="EMBL" id="CP136894">
    <property type="protein sequence ID" value="WOL07934.1"/>
    <property type="molecule type" value="Genomic_DNA"/>
</dbReference>
<protein>
    <submittedName>
        <fullName evidence="2">Uncharacterized protein</fullName>
    </submittedName>
</protein>
<accession>A0AAQ3QEF1</accession>
<keyword evidence="3" id="KW-1185">Reference proteome</keyword>
<feature type="region of interest" description="Disordered" evidence="1">
    <location>
        <begin position="34"/>
        <end position="56"/>
    </location>
</feature>
<evidence type="ECO:0000313" key="2">
    <source>
        <dbReference type="EMBL" id="WOL07934.1"/>
    </source>
</evidence>
<feature type="compositionally biased region" description="Basic and acidic residues" evidence="1">
    <location>
        <begin position="47"/>
        <end position="56"/>
    </location>
</feature>
<evidence type="ECO:0000256" key="1">
    <source>
        <dbReference type="SAM" id="MobiDB-lite"/>
    </source>
</evidence>
<dbReference type="Proteomes" id="UP001327560">
    <property type="component" value="Chromosome 5"/>
</dbReference>
<proteinExistence type="predicted"/>
<reference evidence="2 3" key="1">
    <citation type="submission" date="2023-10" db="EMBL/GenBank/DDBJ databases">
        <title>Chromosome-scale genome assembly provides insights into flower coloration mechanisms of Canna indica.</title>
        <authorList>
            <person name="Li C."/>
        </authorList>
    </citation>
    <scope>NUCLEOTIDE SEQUENCE [LARGE SCALE GENOMIC DNA]</scope>
    <source>
        <tissue evidence="2">Flower</tissue>
    </source>
</reference>
<name>A0AAQ3QEF1_9LILI</name>
<gene>
    <name evidence="2" type="ORF">Cni_G16684</name>
</gene>
<organism evidence="2 3">
    <name type="scientific">Canna indica</name>
    <name type="common">Indian-shot</name>
    <dbReference type="NCBI Taxonomy" id="4628"/>
    <lineage>
        <taxon>Eukaryota</taxon>
        <taxon>Viridiplantae</taxon>
        <taxon>Streptophyta</taxon>
        <taxon>Embryophyta</taxon>
        <taxon>Tracheophyta</taxon>
        <taxon>Spermatophyta</taxon>
        <taxon>Magnoliopsida</taxon>
        <taxon>Liliopsida</taxon>
        <taxon>Zingiberales</taxon>
        <taxon>Cannaceae</taxon>
        <taxon>Canna</taxon>
    </lineage>
</organism>
<evidence type="ECO:0000313" key="3">
    <source>
        <dbReference type="Proteomes" id="UP001327560"/>
    </source>
</evidence>
<sequence length="56" mass="6341">MYGCPSHPYLVGGFAKRDIYGAWEQYLGLEHSHTPPKRRVANQSGHTVDKSENLQL</sequence>